<dbReference type="AlphaFoldDB" id="A0A1M6IBI2"/>
<dbReference type="Proteomes" id="UP000184050">
    <property type="component" value="Unassembled WGS sequence"/>
</dbReference>
<accession>A0A1M6IBI2</accession>
<organism evidence="1 2">
    <name type="scientific">Tangfeifania diversioriginum</name>
    <dbReference type="NCBI Taxonomy" id="1168035"/>
    <lineage>
        <taxon>Bacteria</taxon>
        <taxon>Pseudomonadati</taxon>
        <taxon>Bacteroidota</taxon>
        <taxon>Bacteroidia</taxon>
        <taxon>Marinilabiliales</taxon>
        <taxon>Prolixibacteraceae</taxon>
        <taxon>Tangfeifania</taxon>
    </lineage>
</organism>
<reference evidence="1 2" key="1">
    <citation type="submission" date="2016-11" db="EMBL/GenBank/DDBJ databases">
        <authorList>
            <person name="Jaros S."/>
            <person name="Januszkiewicz K."/>
            <person name="Wedrychowicz H."/>
        </authorList>
    </citation>
    <scope>NUCLEOTIDE SEQUENCE [LARGE SCALE GENOMIC DNA]</scope>
    <source>
        <strain evidence="1 2">DSM 27063</strain>
    </source>
</reference>
<name>A0A1M6IBI2_9BACT</name>
<gene>
    <name evidence="1" type="ORF">SAMN05444280_11627</name>
</gene>
<sequence>MIITTQQPASSAPRKKTRRCLCYNIRENLDEKMKEMRLKRAIIISAFQADYQMMVGNVSGPAPGGEFRAFSPVMLWAMPIVLLSKAFSLLGYRAVYLVRVLSISLQAESLTYHNLGHRPRPGNHSRPDPYLMSTHLYMAARSFMTVHRPRLSATRSKRTAARSACRSGSEHLPISNYHYGYPAMLQKIS</sequence>
<dbReference type="EMBL" id="FQZE01000016">
    <property type="protein sequence ID" value="SHJ31696.1"/>
    <property type="molecule type" value="Genomic_DNA"/>
</dbReference>
<evidence type="ECO:0000313" key="2">
    <source>
        <dbReference type="Proteomes" id="UP000184050"/>
    </source>
</evidence>
<proteinExistence type="predicted"/>
<keyword evidence="2" id="KW-1185">Reference proteome</keyword>
<evidence type="ECO:0000313" key="1">
    <source>
        <dbReference type="EMBL" id="SHJ31696.1"/>
    </source>
</evidence>
<dbReference type="STRING" id="1168035.SAMN05444280_11627"/>
<protein>
    <submittedName>
        <fullName evidence="1">Uncharacterized protein</fullName>
    </submittedName>
</protein>